<reference evidence="2" key="1">
    <citation type="submission" date="2023-01" db="EMBL/GenBank/DDBJ databases">
        <authorList>
            <person name="Van Ghelder C."/>
            <person name="Rancurel C."/>
        </authorList>
    </citation>
    <scope>NUCLEOTIDE SEQUENCE</scope>
    <source>
        <strain evidence="2">CNCM I-4278</strain>
    </source>
</reference>
<accession>A0A9W4UUZ7</accession>
<organism evidence="2 3">
    <name type="scientific">Periconia digitata</name>
    <dbReference type="NCBI Taxonomy" id="1303443"/>
    <lineage>
        <taxon>Eukaryota</taxon>
        <taxon>Fungi</taxon>
        <taxon>Dikarya</taxon>
        <taxon>Ascomycota</taxon>
        <taxon>Pezizomycotina</taxon>
        <taxon>Dothideomycetes</taxon>
        <taxon>Pleosporomycetidae</taxon>
        <taxon>Pleosporales</taxon>
        <taxon>Massarineae</taxon>
        <taxon>Periconiaceae</taxon>
        <taxon>Periconia</taxon>
    </lineage>
</organism>
<sequence length="69" mass="7967">MAEWLIGHDGINFWTWSYEAGLTRHHDDHVLHTSLPGHASTDARDRRPGVVTHQSARPELQPFFPRTRP</sequence>
<feature type="region of interest" description="Disordered" evidence="1">
    <location>
        <begin position="33"/>
        <end position="53"/>
    </location>
</feature>
<name>A0A9W4UUZ7_9PLEO</name>
<protein>
    <submittedName>
        <fullName evidence="2">Uncharacterized protein</fullName>
    </submittedName>
</protein>
<gene>
    <name evidence="2" type="ORF">PDIGIT_LOCUS14837</name>
</gene>
<dbReference type="AlphaFoldDB" id="A0A9W4UUZ7"/>
<dbReference type="EMBL" id="CAOQHR010000012">
    <property type="protein sequence ID" value="CAI6341637.1"/>
    <property type="molecule type" value="Genomic_DNA"/>
</dbReference>
<keyword evidence="3" id="KW-1185">Reference proteome</keyword>
<evidence type="ECO:0000313" key="2">
    <source>
        <dbReference type="EMBL" id="CAI6341637.1"/>
    </source>
</evidence>
<evidence type="ECO:0000313" key="3">
    <source>
        <dbReference type="Proteomes" id="UP001152607"/>
    </source>
</evidence>
<comment type="caution">
    <text evidence="2">The sequence shown here is derived from an EMBL/GenBank/DDBJ whole genome shotgun (WGS) entry which is preliminary data.</text>
</comment>
<dbReference type="Proteomes" id="UP001152607">
    <property type="component" value="Unassembled WGS sequence"/>
</dbReference>
<evidence type="ECO:0000256" key="1">
    <source>
        <dbReference type="SAM" id="MobiDB-lite"/>
    </source>
</evidence>
<proteinExistence type="predicted"/>